<reference evidence="1 2" key="1">
    <citation type="submission" date="2015-07" db="EMBL/GenBank/DDBJ databases">
        <title>Genome sequencing project for genomic taxonomy and phylogenomics of Bacillus-like bacteria.</title>
        <authorList>
            <person name="Liu B."/>
            <person name="Wang J."/>
            <person name="Zhu Y."/>
            <person name="Liu G."/>
            <person name="Chen Q."/>
            <person name="Chen Z."/>
            <person name="Che J."/>
            <person name="Ge C."/>
            <person name="Shi H."/>
            <person name="Pan Z."/>
            <person name="Liu X."/>
        </authorList>
    </citation>
    <scope>NUCLEOTIDE SEQUENCE [LARGE SCALE GENOMIC DNA]</scope>
    <source>
        <strain evidence="1 2">DSM 54</strain>
    </source>
</reference>
<dbReference type="PATRIC" id="fig|33935.3.peg.2682"/>
<dbReference type="AlphaFoldDB" id="A0A0M9DJ75"/>
<evidence type="ECO:0000313" key="1">
    <source>
        <dbReference type="EMBL" id="KOY81282.1"/>
    </source>
</evidence>
<name>A0A0M9DJ75_9BACI</name>
<comment type="caution">
    <text evidence="1">The sequence shown here is derived from an EMBL/GenBank/DDBJ whole genome shotgun (WGS) entry which is preliminary data.</text>
</comment>
<sequence length="74" mass="8604">MRKMERAILKNAFETYRERNTLTSYFVFPTRMETEVRAALDNLYEDGYIELPRPALSASYVTLTDEGFELASSI</sequence>
<accession>A0A0M9DJ75</accession>
<dbReference type="Proteomes" id="UP000037977">
    <property type="component" value="Unassembled WGS sequence"/>
</dbReference>
<organism evidence="1 2">
    <name type="scientific">Lysinibacillus macroides</name>
    <dbReference type="NCBI Taxonomy" id="33935"/>
    <lineage>
        <taxon>Bacteria</taxon>
        <taxon>Bacillati</taxon>
        <taxon>Bacillota</taxon>
        <taxon>Bacilli</taxon>
        <taxon>Bacillales</taxon>
        <taxon>Bacillaceae</taxon>
        <taxon>Lysinibacillus</taxon>
    </lineage>
</organism>
<keyword evidence="2" id="KW-1185">Reference proteome</keyword>
<dbReference type="STRING" id="33935.ADM90_19295"/>
<dbReference type="EMBL" id="LGCI01000010">
    <property type="protein sequence ID" value="KOY81282.1"/>
    <property type="molecule type" value="Genomic_DNA"/>
</dbReference>
<evidence type="ECO:0000313" key="2">
    <source>
        <dbReference type="Proteomes" id="UP000037977"/>
    </source>
</evidence>
<gene>
    <name evidence="1" type="ORF">ADM90_19295</name>
</gene>
<proteinExistence type="predicted"/>
<protein>
    <submittedName>
        <fullName evidence="1">Uncharacterized protein</fullName>
    </submittedName>
</protein>
<dbReference type="RefSeq" id="WP_053996528.1">
    <property type="nucleotide sequence ID" value="NZ_CP065643.1"/>
</dbReference>